<feature type="compositionally biased region" description="Pro residues" evidence="1">
    <location>
        <begin position="186"/>
        <end position="195"/>
    </location>
</feature>
<dbReference type="GO" id="GO:0005783">
    <property type="term" value="C:endoplasmic reticulum"/>
    <property type="evidence" value="ECO:0007669"/>
    <property type="project" value="UniProtKB-ARBA"/>
</dbReference>
<dbReference type="SUPFAM" id="SSF46565">
    <property type="entry name" value="Chaperone J-domain"/>
    <property type="match status" value="1"/>
</dbReference>
<reference evidence="3 4" key="1">
    <citation type="journal article" date="2018" name="Nat. Genet.">
        <title>Extensive intraspecific gene order and gene structural variations between Mo17 and other maize genomes.</title>
        <authorList>
            <person name="Sun S."/>
            <person name="Zhou Y."/>
            <person name="Chen J."/>
            <person name="Shi J."/>
            <person name="Zhao H."/>
            <person name="Zhao H."/>
            <person name="Song W."/>
            <person name="Zhang M."/>
            <person name="Cui Y."/>
            <person name="Dong X."/>
            <person name="Liu H."/>
            <person name="Ma X."/>
            <person name="Jiao Y."/>
            <person name="Wang B."/>
            <person name="Wei X."/>
            <person name="Stein J.C."/>
            <person name="Glaubitz J.C."/>
            <person name="Lu F."/>
            <person name="Yu G."/>
            <person name="Liang C."/>
            <person name="Fengler K."/>
            <person name="Li B."/>
            <person name="Rafalski A."/>
            <person name="Schnable P.S."/>
            <person name="Ware D.H."/>
            <person name="Buckler E.S."/>
            <person name="Lai J."/>
        </authorList>
    </citation>
    <scope>NUCLEOTIDE SEQUENCE [LARGE SCALE GENOMIC DNA]</scope>
    <source>
        <strain evidence="4">cv. Missouri 17</strain>
        <tissue evidence="3">Seedling</tissue>
    </source>
</reference>
<dbReference type="PANTHER" id="PTHR45496:SF33">
    <property type="entry name" value="J DOMAIN-CONTAINING PROTEIN"/>
    <property type="match status" value="1"/>
</dbReference>
<feature type="domain" description="J" evidence="2">
    <location>
        <begin position="71"/>
        <end position="142"/>
    </location>
</feature>
<dbReference type="PANTHER" id="PTHR45496">
    <property type="entry name" value="CHAPERONE DNAJ-DOMAIN SUPERFAMILY PROTEIN"/>
    <property type="match status" value="1"/>
</dbReference>
<dbReference type="InterPro" id="IPR036869">
    <property type="entry name" value="J_dom_sf"/>
</dbReference>
<feature type="region of interest" description="Disordered" evidence="1">
    <location>
        <begin position="176"/>
        <end position="260"/>
    </location>
</feature>
<sequence>MDPSVARRQEAERFMNIAEKLLMARDLEGCKQFVAQALSFDPRTPGADDLLAAADALLAAQRRRLPSGPLDPYAVLGLDSAVPASRDPDVVHSHYRRLSLLLNRSHPDRPCSLAFADAARLVADAWAFLSDPLRKASLDSDLDAAAAATNAAAAAAAAATNAAAAAAAARVPIDPHPEKQNQLQSQPPPPPPLAPQPMQTVSGTPPPKRGRPPRAAKTPATTPAPQPPQTVSGTSPTKRGRPPRAAKQSPEVERNQEGEAQQAPVFWTACPSCCHLHQYDHSYESQTLLCPSCRRPFVATAMSTQPPIVPGTDMYYCSWGFFPMGFPGGPAFAEPLNSPQQQAPAALGFYPMGPYLPLPSLSGIVEGEGNKAVDAGTGIPVIPTMTWALAKEEHFLLEVMLLQLSDVYIKVSLLTGIVMGLGAGVSLHGRFRVATDNTLHWMPPRLEQVHDEAVVEYFSRIDDPQWEDLDLPARRSHGRTIESKL</sequence>
<keyword evidence="3" id="KW-0378">Hydrolase</keyword>
<evidence type="ECO:0000256" key="1">
    <source>
        <dbReference type="SAM" id="MobiDB-lite"/>
    </source>
</evidence>
<evidence type="ECO:0000259" key="2">
    <source>
        <dbReference type="PROSITE" id="PS50076"/>
    </source>
</evidence>
<dbReference type="PROSITE" id="PS50076">
    <property type="entry name" value="DNAJ_2"/>
    <property type="match status" value="1"/>
</dbReference>
<name>A0A3L6D915_MAIZE</name>
<evidence type="ECO:0000313" key="3">
    <source>
        <dbReference type="EMBL" id="PWZ04838.1"/>
    </source>
</evidence>
<dbReference type="InterPro" id="IPR053052">
    <property type="entry name" value="Imprinting_Balance_Reg"/>
</dbReference>
<dbReference type="Gene3D" id="1.10.287.110">
    <property type="entry name" value="DnaJ domain"/>
    <property type="match status" value="1"/>
</dbReference>
<proteinExistence type="predicted"/>
<gene>
    <name evidence="3" type="primary">CHY1_2</name>
    <name evidence="3" type="ORF">Zm00014a_041907</name>
</gene>
<dbReference type="InterPro" id="IPR045004">
    <property type="entry name" value="ECH_dom"/>
</dbReference>
<dbReference type="ExpressionAtlas" id="A0A3L6D915">
    <property type="expression patterns" value="baseline and differential"/>
</dbReference>
<dbReference type="InterPro" id="IPR001623">
    <property type="entry name" value="DnaJ_domain"/>
</dbReference>
<organism evidence="3 4">
    <name type="scientific">Zea mays</name>
    <name type="common">Maize</name>
    <dbReference type="NCBI Taxonomy" id="4577"/>
    <lineage>
        <taxon>Eukaryota</taxon>
        <taxon>Viridiplantae</taxon>
        <taxon>Streptophyta</taxon>
        <taxon>Embryophyta</taxon>
        <taxon>Tracheophyta</taxon>
        <taxon>Spermatophyta</taxon>
        <taxon>Magnoliopsida</taxon>
        <taxon>Liliopsida</taxon>
        <taxon>Poales</taxon>
        <taxon>Poaceae</taxon>
        <taxon>PACMAD clade</taxon>
        <taxon>Panicoideae</taxon>
        <taxon>Andropogonodae</taxon>
        <taxon>Andropogoneae</taxon>
        <taxon>Tripsacinae</taxon>
        <taxon>Zea</taxon>
    </lineage>
</organism>
<evidence type="ECO:0000313" key="4">
    <source>
        <dbReference type="Proteomes" id="UP000251960"/>
    </source>
</evidence>
<comment type="caution">
    <text evidence="3">The sequence shown here is derived from an EMBL/GenBank/DDBJ whole genome shotgun (WGS) entry which is preliminary data.</text>
</comment>
<dbReference type="EMBL" id="NCVQ01000010">
    <property type="protein sequence ID" value="PWZ04838.1"/>
    <property type="molecule type" value="Genomic_DNA"/>
</dbReference>
<dbReference type="GO" id="GO:0016787">
    <property type="term" value="F:hydrolase activity"/>
    <property type="evidence" value="ECO:0007669"/>
    <property type="project" value="UniProtKB-KW"/>
</dbReference>
<accession>A0A3L6D915</accession>
<dbReference type="Gene3D" id="3.90.226.10">
    <property type="entry name" value="2-enoyl-CoA Hydratase, Chain A, domain 1"/>
    <property type="match status" value="1"/>
</dbReference>
<dbReference type="AlphaFoldDB" id="A0A3L6D915"/>
<dbReference type="Pfam" id="PF16113">
    <property type="entry name" value="ECH_2"/>
    <property type="match status" value="1"/>
</dbReference>
<protein>
    <submittedName>
        <fullName evidence="3">3-hydroxyisobutyryl-CoA hydrolase 1</fullName>
    </submittedName>
</protein>
<dbReference type="Proteomes" id="UP000251960">
    <property type="component" value="Chromosome 9"/>
</dbReference>